<reference evidence="4 5" key="1">
    <citation type="submission" date="2024-06" db="EMBL/GenBank/DDBJ databases">
        <title>Novosphingobium rhizovicinus M1R2S20.</title>
        <authorList>
            <person name="Sun J.-Q."/>
        </authorList>
    </citation>
    <scope>NUCLEOTIDE SEQUENCE [LARGE SCALE GENOMIC DNA]</scope>
    <source>
        <strain evidence="4 5">M1R2S20</strain>
    </source>
</reference>
<evidence type="ECO:0000313" key="5">
    <source>
        <dbReference type="Proteomes" id="UP001556118"/>
    </source>
</evidence>
<dbReference type="RefSeq" id="WP_367773336.1">
    <property type="nucleotide sequence ID" value="NZ_JBFNXR010000034.1"/>
</dbReference>
<dbReference type="Gene3D" id="1.10.357.10">
    <property type="entry name" value="Tetracycline Repressor, domain 2"/>
    <property type="match status" value="1"/>
</dbReference>
<dbReference type="SUPFAM" id="SSF46689">
    <property type="entry name" value="Homeodomain-like"/>
    <property type="match status" value="1"/>
</dbReference>
<dbReference type="InterPro" id="IPR009057">
    <property type="entry name" value="Homeodomain-like_sf"/>
</dbReference>
<organism evidence="4 5">
    <name type="scientific">Novosphingobium rhizovicinum</name>
    <dbReference type="NCBI Taxonomy" id="3228928"/>
    <lineage>
        <taxon>Bacteria</taxon>
        <taxon>Pseudomonadati</taxon>
        <taxon>Pseudomonadota</taxon>
        <taxon>Alphaproteobacteria</taxon>
        <taxon>Sphingomonadales</taxon>
        <taxon>Sphingomonadaceae</taxon>
        <taxon>Novosphingobium</taxon>
    </lineage>
</organism>
<dbReference type="PANTHER" id="PTHR30055">
    <property type="entry name" value="HTH-TYPE TRANSCRIPTIONAL REGULATOR RUTR"/>
    <property type="match status" value="1"/>
</dbReference>
<keyword evidence="5" id="KW-1185">Reference proteome</keyword>
<protein>
    <submittedName>
        <fullName evidence="4">TetR/AcrR family transcriptional regulator</fullName>
    </submittedName>
</protein>
<dbReference type="EMBL" id="JBFNXR010000034">
    <property type="protein sequence ID" value="MEW9855595.1"/>
    <property type="molecule type" value="Genomic_DNA"/>
</dbReference>
<feature type="DNA-binding region" description="H-T-H motif" evidence="2">
    <location>
        <begin position="72"/>
        <end position="91"/>
    </location>
</feature>
<dbReference type="PROSITE" id="PS50977">
    <property type="entry name" value="HTH_TETR_2"/>
    <property type="match status" value="1"/>
</dbReference>
<dbReference type="InterPro" id="IPR001647">
    <property type="entry name" value="HTH_TetR"/>
</dbReference>
<evidence type="ECO:0000313" key="4">
    <source>
        <dbReference type="EMBL" id="MEW9855595.1"/>
    </source>
</evidence>
<name>A0ABV3RCB0_9SPHN</name>
<accession>A0ABV3RCB0</accession>
<dbReference type="PANTHER" id="PTHR30055:SF146">
    <property type="entry name" value="HTH-TYPE TRANSCRIPTIONAL DUAL REGULATOR CECR"/>
    <property type="match status" value="1"/>
</dbReference>
<evidence type="ECO:0000259" key="3">
    <source>
        <dbReference type="PROSITE" id="PS50977"/>
    </source>
</evidence>
<keyword evidence="1 2" id="KW-0238">DNA-binding</keyword>
<dbReference type="Proteomes" id="UP001556118">
    <property type="component" value="Unassembled WGS sequence"/>
</dbReference>
<proteinExistence type="predicted"/>
<comment type="caution">
    <text evidence="4">The sequence shown here is derived from an EMBL/GenBank/DDBJ whole genome shotgun (WGS) entry which is preliminary data.</text>
</comment>
<gene>
    <name evidence="4" type="ORF">ABUH87_10520</name>
</gene>
<evidence type="ECO:0000256" key="2">
    <source>
        <dbReference type="PROSITE-ProRule" id="PRU00335"/>
    </source>
</evidence>
<evidence type="ECO:0000256" key="1">
    <source>
        <dbReference type="ARBA" id="ARBA00023125"/>
    </source>
</evidence>
<feature type="domain" description="HTH tetR-type" evidence="3">
    <location>
        <begin position="49"/>
        <end position="109"/>
    </location>
</feature>
<sequence length="251" mass="28129">MNILFSVACSRLRWDVEIDELGLGRSLARIRLYMVHSVEALARRRERTEARQEQVLNAAAICFLAEGFNGASMSRIAAEAKMSVGHIYQYFENKEAIIIALCERRFSEFEQLLVDVERKHHENAASLAEAWISQFTWWLEPTRAPLTLEIMSEAGRNPKVAHVVAKIDRKFRDIMRGSLLPLAGPISNGEVEARLEAIVMLAHGMTSRMTADPAADPRNLLSALSLTVHKLLGREPRPAASDDEGPIRNSD</sequence>
<dbReference type="PRINTS" id="PR00455">
    <property type="entry name" value="HTHTETR"/>
</dbReference>
<dbReference type="Pfam" id="PF00440">
    <property type="entry name" value="TetR_N"/>
    <property type="match status" value="1"/>
</dbReference>
<dbReference type="InterPro" id="IPR050109">
    <property type="entry name" value="HTH-type_TetR-like_transc_reg"/>
</dbReference>